<organism evidence="1 2">
    <name type="scientific">Legionella antarctica</name>
    <dbReference type="NCBI Taxonomy" id="2708020"/>
    <lineage>
        <taxon>Bacteria</taxon>
        <taxon>Pseudomonadati</taxon>
        <taxon>Pseudomonadota</taxon>
        <taxon>Gammaproteobacteria</taxon>
        <taxon>Legionellales</taxon>
        <taxon>Legionellaceae</taxon>
        <taxon>Legionella</taxon>
    </lineage>
</organism>
<dbReference type="KEGG" id="lant:TUM19329_36850"/>
<proteinExistence type="predicted"/>
<name>A0A6F8T9G6_9GAMM</name>
<dbReference type="Proteomes" id="UP000502894">
    <property type="component" value="Plasmid ptum19329-2 dna"/>
</dbReference>
<keyword evidence="2" id="KW-1185">Reference proteome</keyword>
<reference evidence="1" key="1">
    <citation type="journal article" date="2020" name="Microbiol. Resour. Announc.">
        <title>Complete Genome Sequence of Novel Psychrotolerant Legionella Strain TUM19329, Isolated from Antarctic Lake Sediment.</title>
        <authorList>
            <person name="Shimada S."/>
            <person name="Nakai R."/>
            <person name="Aoki K."/>
            <person name="Shimoeda N."/>
            <person name="Ohno G."/>
            <person name="Miyazaki Y."/>
            <person name="Kudoh S."/>
            <person name="Imura S."/>
            <person name="Watanabe K."/>
            <person name="Ishii Y."/>
            <person name="Tateda K."/>
        </authorList>
    </citation>
    <scope>NUCLEOTIDE SEQUENCE [LARGE SCALE GENOMIC DNA]</scope>
    <source>
        <strain evidence="1">TUM19329</strain>
        <plasmid evidence="1">pTUM19329-2</plasmid>
    </source>
</reference>
<accession>A0A6F8T9G6</accession>
<protein>
    <submittedName>
        <fullName evidence="1">Uncharacterized protein</fullName>
    </submittedName>
</protein>
<gene>
    <name evidence="1" type="ORF">TUM19329_36850</name>
</gene>
<evidence type="ECO:0000313" key="2">
    <source>
        <dbReference type="Proteomes" id="UP000502894"/>
    </source>
</evidence>
<geneLocation type="plasmid" evidence="2">
    <name>ptum19329-2 dna</name>
</geneLocation>
<dbReference type="AlphaFoldDB" id="A0A6F8T9G6"/>
<keyword evidence="1" id="KW-0614">Plasmid</keyword>
<sequence length="444" mass="50735">MELDMDLNQTNLTLLPYEQNIVIKDITQKISIIELMGQLLKKLQLTLSCFEKKELYRFDAQVGETLCQIRAYKIYCLASHSTPQFLETIGKLKSDVSHGIKKLSIQAEHYQNLLKSHKSQRPESVRAPITLADFFSELDCIIPLSDDALFLFISHFLCHYHLVDDDNIPMAIDFPALSSELSVSRSFAKKIGHFYQKRLSELSCDFIFQLVKELPNSHELESILPLLHHQSDEGRMVLPCYCVTEIIVLHMIEKEANLVLLVNVATKNTRKQSALFLRGSKQQQNFELINEEQQNDQPCMVMYGSSMPLATYLIEHTLKKIISMGIKEVILSNNAAHPQYSGITLSAYRDNPYATLISQQRDSLTIHEISIAQQRASLLIRMKQLADKTGCTSNNPTLFILKHIFCNTVNAYKKSVSIKLFNTTAYTTPDMPPMAFQTQYELIY</sequence>
<dbReference type="EMBL" id="AP022841">
    <property type="protein sequence ID" value="BCA97324.1"/>
    <property type="molecule type" value="Genomic_DNA"/>
</dbReference>
<evidence type="ECO:0000313" key="1">
    <source>
        <dbReference type="EMBL" id="BCA97324.1"/>
    </source>
</evidence>